<gene>
    <name evidence="9" type="primary">ATP5</name>
    <name evidence="9" type="ORF">CAAN4_F12816</name>
</gene>
<keyword evidence="8" id="KW-0066">ATP synthesis</keyword>
<keyword evidence="6" id="KW-0406">Ion transport</keyword>
<sequence length="205" mass="21974">MSSRLFLRSLATASKTVRPPIQLFGVDGTYASALYTAASKDSSVDKAFQSLTKVREVVNSDKQLAEFLTNPASSRDDREAVIGTLASSLKLDKSVGNFLSVLAENNRLSEFEAIYAQFSTLNDAFRGIVEAKVTSAKPLDSKIIKRLQAAISKSSFVGEGKTLNVSNEVNPDLLGGLIVEVGDRTVDLSVSGKIAKLNQALNESL</sequence>
<reference evidence="9 10" key="1">
    <citation type="submission" date="2024-01" db="EMBL/GenBank/DDBJ databases">
        <authorList>
            <consortium name="Genoscope - CEA"/>
            <person name="William W."/>
        </authorList>
    </citation>
    <scope>NUCLEOTIDE SEQUENCE [LARGE SCALE GENOMIC DNA]</scope>
    <source>
        <strain evidence="9 10">29B2s-10</strain>
    </source>
</reference>
<dbReference type="NCBIfam" id="TIGR01145">
    <property type="entry name" value="ATP_synt_delta"/>
    <property type="match status" value="1"/>
</dbReference>
<keyword evidence="7" id="KW-0472">Membrane</keyword>
<protein>
    <recommendedName>
        <fullName evidence="3">ATP synthase subunit 5, mitochondrial</fullName>
    </recommendedName>
</protein>
<keyword evidence="4" id="KW-0813">Transport</keyword>
<dbReference type="PROSITE" id="PS00389">
    <property type="entry name" value="ATPASE_DELTA"/>
    <property type="match status" value="1"/>
</dbReference>
<evidence type="ECO:0000256" key="5">
    <source>
        <dbReference type="ARBA" id="ARBA00022781"/>
    </source>
</evidence>
<evidence type="ECO:0000256" key="1">
    <source>
        <dbReference type="ARBA" id="ARBA00004370"/>
    </source>
</evidence>
<evidence type="ECO:0000256" key="6">
    <source>
        <dbReference type="ARBA" id="ARBA00023065"/>
    </source>
</evidence>
<dbReference type="InterPro" id="IPR020781">
    <property type="entry name" value="ATPase_OSCP/d_CS"/>
</dbReference>
<name>A0ABP0EG60_9ASCO</name>
<dbReference type="PRINTS" id="PR00125">
    <property type="entry name" value="ATPASEDELTA"/>
</dbReference>
<dbReference type="InterPro" id="IPR026015">
    <property type="entry name" value="ATP_synth_OSCP/delta_N_sf"/>
</dbReference>
<dbReference type="SUPFAM" id="SSF47928">
    <property type="entry name" value="N-terminal domain of the delta subunit of the F1F0-ATP synthase"/>
    <property type="match status" value="1"/>
</dbReference>
<evidence type="ECO:0000256" key="7">
    <source>
        <dbReference type="ARBA" id="ARBA00023136"/>
    </source>
</evidence>
<dbReference type="Pfam" id="PF00213">
    <property type="entry name" value="OSCP"/>
    <property type="match status" value="1"/>
</dbReference>
<dbReference type="PANTHER" id="PTHR11910">
    <property type="entry name" value="ATP SYNTHASE DELTA CHAIN"/>
    <property type="match status" value="1"/>
</dbReference>
<evidence type="ECO:0000256" key="2">
    <source>
        <dbReference type="ARBA" id="ARBA00007046"/>
    </source>
</evidence>
<comment type="similarity">
    <text evidence="2">Belongs to the ATPase delta chain family.</text>
</comment>
<proteinExistence type="inferred from homology"/>
<comment type="subcellular location">
    <subcellularLocation>
        <location evidence="1">Membrane</location>
    </subcellularLocation>
</comment>
<dbReference type="HAMAP" id="MF_01416">
    <property type="entry name" value="ATP_synth_delta_bact"/>
    <property type="match status" value="1"/>
</dbReference>
<keyword evidence="5" id="KW-0375">Hydrogen ion transport</keyword>
<keyword evidence="10" id="KW-1185">Reference proteome</keyword>
<accession>A0ABP0EG60</accession>
<dbReference type="InterPro" id="IPR000711">
    <property type="entry name" value="ATPase_OSCP/dsu"/>
</dbReference>
<dbReference type="Proteomes" id="UP001497600">
    <property type="component" value="Chromosome F"/>
</dbReference>
<dbReference type="EMBL" id="OZ004258">
    <property type="protein sequence ID" value="CAK7913661.1"/>
    <property type="molecule type" value="Genomic_DNA"/>
</dbReference>
<evidence type="ECO:0000313" key="10">
    <source>
        <dbReference type="Proteomes" id="UP001497600"/>
    </source>
</evidence>
<organism evidence="9 10">
    <name type="scientific">[Candida] anglica</name>
    <dbReference type="NCBI Taxonomy" id="148631"/>
    <lineage>
        <taxon>Eukaryota</taxon>
        <taxon>Fungi</taxon>
        <taxon>Dikarya</taxon>
        <taxon>Ascomycota</taxon>
        <taxon>Saccharomycotina</taxon>
        <taxon>Pichiomycetes</taxon>
        <taxon>Debaryomycetaceae</taxon>
        <taxon>Kurtzmaniella</taxon>
    </lineage>
</organism>
<evidence type="ECO:0000256" key="8">
    <source>
        <dbReference type="ARBA" id="ARBA00023310"/>
    </source>
</evidence>
<evidence type="ECO:0000256" key="4">
    <source>
        <dbReference type="ARBA" id="ARBA00022448"/>
    </source>
</evidence>
<evidence type="ECO:0000313" key="9">
    <source>
        <dbReference type="EMBL" id="CAK7913661.1"/>
    </source>
</evidence>
<evidence type="ECO:0000256" key="3">
    <source>
        <dbReference type="ARBA" id="ARBA00014723"/>
    </source>
</evidence>
<dbReference type="Gene3D" id="1.10.520.20">
    <property type="entry name" value="N-terminal domain of the delta subunit of the F1F0-ATP synthase"/>
    <property type="match status" value="1"/>
</dbReference>